<dbReference type="Gene3D" id="3.40.50.2300">
    <property type="match status" value="1"/>
</dbReference>
<evidence type="ECO:0008006" key="3">
    <source>
        <dbReference type="Google" id="ProtNLM"/>
    </source>
</evidence>
<organism evidence="1 2">
    <name type="scientific">Microvirga vignae</name>
    <dbReference type="NCBI Taxonomy" id="1225564"/>
    <lineage>
        <taxon>Bacteria</taxon>
        <taxon>Pseudomonadati</taxon>
        <taxon>Pseudomonadota</taxon>
        <taxon>Alphaproteobacteria</taxon>
        <taxon>Hyphomicrobiales</taxon>
        <taxon>Methylobacteriaceae</taxon>
        <taxon>Microvirga</taxon>
    </lineage>
</organism>
<name>A0A0H1R353_9HYPH</name>
<dbReference type="EMBL" id="LCYG01000142">
    <property type="protein sequence ID" value="KLK89548.1"/>
    <property type="molecule type" value="Genomic_DNA"/>
</dbReference>
<dbReference type="OrthoDB" id="7210814at2"/>
<dbReference type="STRING" id="1225564.AA309_30790"/>
<accession>A0A0H1R353</accession>
<gene>
    <name evidence="1" type="ORF">AA309_30790</name>
</gene>
<reference evidence="1 2" key="1">
    <citation type="submission" date="2015-05" db="EMBL/GenBank/DDBJ databases">
        <title>Draft genome sequence of Microvirga vignae strain BR3299, a novel nitrogen fixing bacteria isolated from Brazil semi-aired region.</title>
        <authorList>
            <person name="Zilli J.E."/>
            <person name="Passos S.R."/>
            <person name="Leite J."/>
            <person name="Baldani J.I."/>
            <person name="Xavier G.R."/>
            <person name="Rumjaneck N.G."/>
            <person name="Simoes-Araujo J.L."/>
        </authorList>
    </citation>
    <scope>NUCLEOTIDE SEQUENCE [LARGE SCALE GENOMIC DNA]</scope>
    <source>
        <strain evidence="1 2">BR3299</strain>
    </source>
</reference>
<sequence>MDSNISMLNAPTILMVEDDPVLRDEIARALREAGCDTVLAPTEEVALRLMAAAEFDGLYCGVGHFGSAEAWKVGAIFHLLWPKRPVVHAFGPHEASPPSLQNAVSLRKPFPIGALVDRLVGHRAAFGTTPRQPGNVPENEIERRIERRARAIAQVSSKPNRSIAR</sequence>
<comment type="caution">
    <text evidence="1">The sequence shown here is derived from an EMBL/GenBank/DDBJ whole genome shotgun (WGS) entry which is preliminary data.</text>
</comment>
<dbReference type="Proteomes" id="UP000035489">
    <property type="component" value="Unassembled WGS sequence"/>
</dbReference>
<protein>
    <recommendedName>
        <fullName evidence="3">Response regulatory domain-containing protein</fullName>
    </recommendedName>
</protein>
<dbReference type="InterPro" id="IPR011006">
    <property type="entry name" value="CheY-like_superfamily"/>
</dbReference>
<dbReference type="PATRIC" id="fig|1225564.3.peg.1128"/>
<dbReference type="RefSeq" id="WP_047192844.1">
    <property type="nucleotide sequence ID" value="NZ_LCYG01000142.1"/>
</dbReference>
<dbReference type="AlphaFoldDB" id="A0A0H1R353"/>
<proteinExistence type="predicted"/>
<evidence type="ECO:0000313" key="2">
    <source>
        <dbReference type="Proteomes" id="UP000035489"/>
    </source>
</evidence>
<dbReference type="SUPFAM" id="SSF52172">
    <property type="entry name" value="CheY-like"/>
    <property type="match status" value="2"/>
</dbReference>
<keyword evidence="2" id="KW-1185">Reference proteome</keyword>
<evidence type="ECO:0000313" key="1">
    <source>
        <dbReference type="EMBL" id="KLK89548.1"/>
    </source>
</evidence>